<comment type="caution">
    <text evidence="1">The sequence shown here is derived from an EMBL/GenBank/DDBJ whole genome shotgun (WGS) entry which is preliminary data.</text>
</comment>
<protein>
    <submittedName>
        <fullName evidence="1">Uncharacterized protein</fullName>
    </submittedName>
</protein>
<sequence>GCIALLRYQISTSVFDSLENTNENNEIDADDY</sequence>
<gene>
    <name evidence="1" type="ORF">RFH988_LOCUS39270</name>
</gene>
<evidence type="ECO:0000313" key="1">
    <source>
        <dbReference type="EMBL" id="CAF1519219.1"/>
    </source>
</evidence>
<proteinExistence type="predicted"/>
<dbReference type="AlphaFoldDB" id="A0A815U935"/>
<dbReference type="EMBL" id="CAJNOO010015756">
    <property type="protein sequence ID" value="CAF1519219.1"/>
    <property type="molecule type" value="Genomic_DNA"/>
</dbReference>
<feature type="non-terminal residue" evidence="1">
    <location>
        <position position="1"/>
    </location>
</feature>
<organism evidence="1 2">
    <name type="scientific">Rotaria sordida</name>
    <dbReference type="NCBI Taxonomy" id="392033"/>
    <lineage>
        <taxon>Eukaryota</taxon>
        <taxon>Metazoa</taxon>
        <taxon>Spiralia</taxon>
        <taxon>Gnathifera</taxon>
        <taxon>Rotifera</taxon>
        <taxon>Eurotatoria</taxon>
        <taxon>Bdelloidea</taxon>
        <taxon>Philodinida</taxon>
        <taxon>Philodinidae</taxon>
        <taxon>Rotaria</taxon>
    </lineage>
</organism>
<reference evidence="1" key="1">
    <citation type="submission" date="2021-02" db="EMBL/GenBank/DDBJ databases">
        <authorList>
            <person name="Nowell W R."/>
        </authorList>
    </citation>
    <scope>NUCLEOTIDE SEQUENCE</scope>
</reference>
<name>A0A815U935_9BILA</name>
<evidence type="ECO:0000313" key="2">
    <source>
        <dbReference type="Proteomes" id="UP000663882"/>
    </source>
</evidence>
<dbReference type="Proteomes" id="UP000663882">
    <property type="component" value="Unassembled WGS sequence"/>
</dbReference>
<accession>A0A815U935</accession>